<comment type="caution">
    <text evidence="2">The sequence shown here is derived from an EMBL/GenBank/DDBJ whole genome shotgun (WGS) entry which is preliminary data.</text>
</comment>
<dbReference type="InterPro" id="IPR036513">
    <property type="entry name" value="STAS_dom_sf"/>
</dbReference>
<gene>
    <name evidence="2" type="ORF">G3576_16990</name>
</gene>
<dbReference type="Gene3D" id="3.30.750.24">
    <property type="entry name" value="STAS domain"/>
    <property type="match status" value="1"/>
</dbReference>
<protein>
    <submittedName>
        <fullName evidence="2">STAS domain-containing protein</fullName>
    </submittedName>
</protein>
<evidence type="ECO:0000313" key="3">
    <source>
        <dbReference type="Proteomes" id="UP000475385"/>
    </source>
</evidence>
<dbReference type="InterPro" id="IPR058548">
    <property type="entry name" value="MlaB-like_STAS"/>
</dbReference>
<dbReference type="SUPFAM" id="SSF52091">
    <property type="entry name" value="SpoIIaa-like"/>
    <property type="match status" value="1"/>
</dbReference>
<evidence type="ECO:0000313" key="2">
    <source>
        <dbReference type="EMBL" id="NGM21722.1"/>
    </source>
</evidence>
<feature type="domain" description="MlaB-like STAS" evidence="1">
    <location>
        <begin position="17"/>
        <end position="92"/>
    </location>
</feature>
<proteinExistence type="predicted"/>
<dbReference type="AlphaFoldDB" id="A0A6M1LNV4"/>
<organism evidence="2 3">
    <name type="scientific">Falsiroseomonas algicola</name>
    <dbReference type="NCBI Taxonomy" id="2716930"/>
    <lineage>
        <taxon>Bacteria</taxon>
        <taxon>Pseudomonadati</taxon>
        <taxon>Pseudomonadota</taxon>
        <taxon>Alphaproteobacteria</taxon>
        <taxon>Acetobacterales</taxon>
        <taxon>Roseomonadaceae</taxon>
        <taxon>Falsiroseomonas</taxon>
    </lineage>
</organism>
<name>A0A6M1LNV4_9PROT</name>
<dbReference type="RefSeq" id="WP_164695617.1">
    <property type="nucleotide sequence ID" value="NZ_JAAIKB010000006.1"/>
</dbReference>
<dbReference type="EMBL" id="JAAIKB010000006">
    <property type="protein sequence ID" value="NGM21722.1"/>
    <property type="molecule type" value="Genomic_DNA"/>
</dbReference>
<accession>A0A6M1LNV4</accession>
<dbReference type="Proteomes" id="UP000475385">
    <property type="component" value="Unassembled WGS sequence"/>
</dbReference>
<keyword evidence="3" id="KW-1185">Reference proteome</keyword>
<sequence length="100" mass="10040">MIDAEVKPGAGGDSYRLPPVLDLAAAEPLAAALRALLPDGPIRVDGAAVERALTPGLQVLAAAAATARTRGIGFRVENASAAIVEAIEDLGLGKALEGDE</sequence>
<dbReference type="Pfam" id="PF13466">
    <property type="entry name" value="STAS_2"/>
    <property type="match status" value="1"/>
</dbReference>
<reference evidence="2 3" key="1">
    <citation type="submission" date="2020-03" db="EMBL/GenBank/DDBJ databases">
        <title>Roseomonas stagni sp. nov., isolated from pond water in Japan.</title>
        <authorList>
            <person name="Furuhata K."/>
            <person name="Miyamoto H."/>
            <person name="Goto K."/>
        </authorList>
    </citation>
    <scope>NUCLEOTIDE SEQUENCE [LARGE SCALE GENOMIC DNA]</scope>
    <source>
        <strain evidence="2 3">PeD5</strain>
    </source>
</reference>
<evidence type="ECO:0000259" key="1">
    <source>
        <dbReference type="Pfam" id="PF13466"/>
    </source>
</evidence>